<evidence type="ECO:0000256" key="3">
    <source>
        <dbReference type="ARBA" id="ARBA00022630"/>
    </source>
</evidence>
<evidence type="ECO:0000256" key="5">
    <source>
        <dbReference type="ARBA" id="ARBA00023002"/>
    </source>
</evidence>
<keyword evidence="3" id="KW-0285">Flavoprotein</keyword>
<dbReference type="Gene3D" id="3.30.465.10">
    <property type="match status" value="1"/>
</dbReference>
<evidence type="ECO:0000313" key="8">
    <source>
        <dbReference type="Proteomes" id="UP000216475"/>
    </source>
</evidence>
<dbReference type="AlphaFoldDB" id="A0A268H963"/>
<accession>A0A268H963</accession>
<proteinExistence type="inferred from homology"/>
<dbReference type="InterPro" id="IPR050416">
    <property type="entry name" value="FAD-linked_Oxidoreductase"/>
</dbReference>
<dbReference type="InterPro" id="IPR016169">
    <property type="entry name" value="FAD-bd_PCMH_sub2"/>
</dbReference>
<dbReference type="InterPro" id="IPR036318">
    <property type="entry name" value="FAD-bd_PCMH-like_sf"/>
</dbReference>
<organism evidence="7 8">
    <name type="scientific">Terribacillus saccharophilus</name>
    <dbReference type="NCBI Taxonomy" id="361277"/>
    <lineage>
        <taxon>Bacteria</taxon>
        <taxon>Bacillati</taxon>
        <taxon>Bacillota</taxon>
        <taxon>Bacilli</taxon>
        <taxon>Bacillales</taxon>
        <taxon>Bacillaceae</taxon>
        <taxon>Terribacillus</taxon>
    </lineage>
</organism>
<comment type="cofactor">
    <cofactor evidence="1">
        <name>FAD</name>
        <dbReference type="ChEBI" id="CHEBI:57692"/>
    </cofactor>
</comment>
<dbReference type="EMBL" id="NPBH01000077">
    <property type="protein sequence ID" value="PAE06415.1"/>
    <property type="molecule type" value="Genomic_DNA"/>
</dbReference>
<evidence type="ECO:0000256" key="4">
    <source>
        <dbReference type="ARBA" id="ARBA00022827"/>
    </source>
</evidence>
<dbReference type="Proteomes" id="UP000216475">
    <property type="component" value="Unassembled WGS sequence"/>
</dbReference>
<protein>
    <submittedName>
        <fullName evidence="7">FAD-binding protein</fullName>
    </submittedName>
</protein>
<dbReference type="InterPro" id="IPR016167">
    <property type="entry name" value="FAD-bd_PCMH_sub1"/>
</dbReference>
<dbReference type="InterPro" id="IPR006094">
    <property type="entry name" value="Oxid_FAD_bind_N"/>
</dbReference>
<name>A0A268H963_9BACI</name>
<evidence type="ECO:0000313" key="7">
    <source>
        <dbReference type="EMBL" id="PAE06415.1"/>
    </source>
</evidence>
<dbReference type="GO" id="GO:0071949">
    <property type="term" value="F:FAD binding"/>
    <property type="evidence" value="ECO:0007669"/>
    <property type="project" value="InterPro"/>
</dbReference>
<gene>
    <name evidence="7" type="ORF">CHI12_16375</name>
</gene>
<keyword evidence="5" id="KW-0560">Oxidoreductase</keyword>
<dbReference type="PANTHER" id="PTHR42973:SF39">
    <property type="entry name" value="FAD-BINDING PCMH-TYPE DOMAIN-CONTAINING PROTEIN"/>
    <property type="match status" value="1"/>
</dbReference>
<dbReference type="Pfam" id="PF08031">
    <property type="entry name" value="BBE"/>
    <property type="match status" value="1"/>
</dbReference>
<sequence length="451" mass="50407">MEVLDIASKTKLTGRVIFRGEPGYEEARLNWNPFTDTYPLVIVFAQEHDDVVNAIKWARENNVPLRARGGRHALERDMSVVRDGIIIDVSDMTRVRLNSKKEIALIETGIDVGPLISTLAKYGLMSPFGDSPTVGIAGLTLGGGIGPLQRTIGLASDNLIGVKMVDADGRTIIADENNNSDLLWASRGGGGGNFGIATEYKYKVHRAPEKATVFDINWPWEQIEDVVKVWQRWSPSVDERLGTSLSINTKTNGLLQATGLFLGSKAELTGLLEPLLTTGTPSEVNIQTLPWPAVVRNRLQPDQIPTDMANKFSSSFGFQPFPDEAIKAMRYFLENATGSESNFFFLNWGGAVSRVSPEATAFFWRDPKFYFEWSATWKDPSDAQRNIALVERTREMLKPFSKGSYVNVPDFNIKNFGSAYYGTNFDRLREVKTKYDPKNVFHYPQSIPPFY</sequence>
<dbReference type="SUPFAM" id="SSF56176">
    <property type="entry name" value="FAD-binding/transporter-associated domain-like"/>
    <property type="match status" value="1"/>
</dbReference>
<evidence type="ECO:0000256" key="2">
    <source>
        <dbReference type="ARBA" id="ARBA00005466"/>
    </source>
</evidence>
<dbReference type="Gene3D" id="3.40.462.20">
    <property type="match status" value="1"/>
</dbReference>
<comment type="similarity">
    <text evidence="2">Belongs to the oxygen-dependent FAD-linked oxidoreductase family.</text>
</comment>
<dbReference type="Gene3D" id="3.30.43.10">
    <property type="entry name" value="Uridine Diphospho-n-acetylenolpyruvylglucosamine Reductase, domain 2"/>
    <property type="match status" value="1"/>
</dbReference>
<feature type="domain" description="FAD-binding PCMH-type" evidence="6">
    <location>
        <begin position="35"/>
        <end position="207"/>
    </location>
</feature>
<dbReference type="InterPro" id="IPR016166">
    <property type="entry name" value="FAD-bd_PCMH"/>
</dbReference>
<evidence type="ECO:0000256" key="1">
    <source>
        <dbReference type="ARBA" id="ARBA00001974"/>
    </source>
</evidence>
<keyword evidence="4" id="KW-0274">FAD</keyword>
<dbReference type="PROSITE" id="PS51387">
    <property type="entry name" value="FAD_PCMH"/>
    <property type="match status" value="1"/>
</dbReference>
<dbReference type="Pfam" id="PF01565">
    <property type="entry name" value="FAD_binding_4"/>
    <property type="match status" value="1"/>
</dbReference>
<dbReference type="GO" id="GO:0016491">
    <property type="term" value="F:oxidoreductase activity"/>
    <property type="evidence" value="ECO:0007669"/>
    <property type="project" value="UniProtKB-KW"/>
</dbReference>
<dbReference type="InterPro" id="IPR012951">
    <property type="entry name" value="BBE"/>
</dbReference>
<dbReference type="PANTHER" id="PTHR42973">
    <property type="entry name" value="BINDING OXIDOREDUCTASE, PUTATIVE (AFU_ORTHOLOGUE AFUA_1G17690)-RELATED"/>
    <property type="match status" value="1"/>
</dbReference>
<reference evidence="7 8" key="1">
    <citation type="submission" date="2017-07" db="EMBL/GenBank/DDBJ databases">
        <title>Isolation and whole genome analysis of endospore-forming bacteria from heroin.</title>
        <authorList>
            <person name="Kalinowski J."/>
            <person name="Ahrens B."/>
            <person name="Al-Dilaimi A."/>
            <person name="Winkler A."/>
            <person name="Wibberg D."/>
            <person name="Schleenbecker U."/>
            <person name="Ruckert C."/>
            <person name="Wolfel R."/>
            <person name="Grass G."/>
        </authorList>
    </citation>
    <scope>NUCLEOTIDE SEQUENCE [LARGE SCALE GENOMIC DNA]</scope>
    <source>
        <strain evidence="7 8">7509</strain>
    </source>
</reference>
<dbReference type="RefSeq" id="WP_095272678.1">
    <property type="nucleotide sequence ID" value="NZ_NPBH01000077.1"/>
</dbReference>
<comment type="caution">
    <text evidence="7">The sequence shown here is derived from an EMBL/GenBank/DDBJ whole genome shotgun (WGS) entry which is preliminary data.</text>
</comment>
<evidence type="ECO:0000259" key="6">
    <source>
        <dbReference type="PROSITE" id="PS51387"/>
    </source>
</evidence>